<dbReference type="EMBL" id="LHZA01000139">
    <property type="protein sequence ID" value="KXU94794.1"/>
    <property type="molecule type" value="Genomic_DNA"/>
</dbReference>
<evidence type="ECO:0000313" key="1">
    <source>
        <dbReference type="EMBL" id="KXU94794.1"/>
    </source>
</evidence>
<proteinExistence type="predicted"/>
<comment type="caution">
    <text evidence="1">The sequence shown here is derived from an EMBL/GenBank/DDBJ whole genome shotgun (WGS) entry which is preliminary data.</text>
</comment>
<organism evidence="1 2">
    <name type="scientific">Acetobacter cerevisiae</name>
    <dbReference type="NCBI Taxonomy" id="178900"/>
    <lineage>
        <taxon>Bacteria</taxon>
        <taxon>Pseudomonadati</taxon>
        <taxon>Pseudomonadota</taxon>
        <taxon>Alphaproteobacteria</taxon>
        <taxon>Acetobacterales</taxon>
        <taxon>Acetobacteraceae</taxon>
        <taxon>Acetobacter</taxon>
    </lineage>
</organism>
<protein>
    <submittedName>
        <fullName evidence="1">Uncharacterized protein</fullName>
    </submittedName>
</protein>
<dbReference type="Proteomes" id="UP000075473">
    <property type="component" value="Unassembled WGS sequence"/>
</dbReference>
<dbReference type="AlphaFoldDB" id="A0A149QC40"/>
<evidence type="ECO:0000313" key="2">
    <source>
        <dbReference type="Proteomes" id="UP000075473"/>
    </source>
</evidence>
<reference evidence="1 2" key="1">
    <citation type="submission" date="2015-06" db="EMBL/GenBank/DDBJ databases">
        <title>Improved classification and identification of acetic acid bacteria using matrix-assisted laser desorption/ionization time-of-flight mass spectrometry; Gluconobacter nephelii and Gluconobacter uchimurae are later heterotypic synonyms of Gluconobacter japonicus and Gluconobacter oxydans, respectively.</title>
        <authorList>
            <person name="Li L."/>
            <person name="Cleenwerck I."/>
            <person name="De Vuyst L."/>
            <person name="Vandamme P."/>
        </authorList>
    </citation>
    <scope>NUCLEOTIDE SEQUENCE [LARGE SCALE GENOMIC DNA]</scope>
    <source>
        <strain evidence="1 2">LMG 1625</strain>
    </source>
</reference>
<name>A0A149QC40_9PROT</name>
<accession>A0A149QC40</accession>
<gene>
    <name evidence="1" type="ORF">AD928_06730</name>
</gene>
<sequence length="87" mass="9878">MITMGIVTPGYENILAMILFHQILQMANSLLKNSPFSGNCCIRKVEKKKTIRRKTKSTGRISTFFLPTQSKSFGWPERRTGMGRSPI</sequence>